<sequence length="167" mass="18356">MSTKPTSQDILNKLETIKVKIDAFSSTITAFRGLETPQQGILTYTRALELKGLLESTTADLNNVQKPVPREYGLQAVNISKEYRDTLKSLAPVVIAKANLFAALPVGSNLSMSLIAQMLKGMHTSVINTANAMIDNGPDDSEDLKEEGRAIRNEIDEMLKKIVFAYQ</sequence>
<evidence type="ECO:0000313" key="2">
    <source>
        <dbReference type="Proteomes" id="UP001213000"/>
    </source>
</evidence>
<gene>
    <name evidence="1" type="ORF">NP233_g1102</name>
</gene>
<reference evidence="1" key="1">
    <citation type="submission" date="2022-07" db="EMBL/GenBank/DDBJ databases">
        <title>Genome Sequence of Leucocoprinus birnbaumii.</title>
        <authorList>
            <person name="Buettner E."/>
        </authorList>
    </citation>
    <scope>NUCLEOTIDE SEQUENCE</scope>
    <source>
        <strain evidence="1">VT141</strain>
    </source>
</reference>
<dbReference type="Proteomes" id="UP001213000">
    <property type="component" value="Unassembled WGS sequence"/>
</dbReference>
<name>A0AAD5YW60_9AGAR</name>
<organism evidence="1 2">
    <name type="scientific">Leucocoprinus birnbaumii</name>
    <dbReference type="NCBI Taxonomy" id="56174"/>
    <lineage>
        <taxon>Eukaryota</taxon>
        <taxon>Fungi</taxon>
        <taxon>Dikarya</taxon>
        <taxon>Basidiomycota</taxon>
        <taxon>Agaricomycotina</taxon>
        <taxon>Agaricomycetes</taxon>
        <taxon>Agaricomycetidae</taxon>
        <taxon>Agaricales</taxon>
        <taxon>Agaricineae</taxon>
        <taxon>Agaricaceae</taxon>
        <taxon>Leucocoprinus</taxon>
    </lineage>
</organism>
<evidence type="ECO:0000313" key="1">
    <source>
        <dbReference type="EMBL" id="KAJ3575435.1"/>
    </source>
</evidence>
<comment type="caution">
    <text evidence="1">The sequence shown here is derived from an EMBL/GenBank/DDBJ whole genome shotgun (WGS) entry which is preliminary data.</text>
</comment>
<proteinExistence type="predicted"/>
<dbReference type="EMBL" id="JANIEX010000037">
    <property type="protein sequence ID" value="KAJ3575435.1"/>
    <property type="molecule type" value="Genomic_DNA"/>
</dbReference>
<protein>
    <submittedName>
        <fullName evidence="1">Uncharacterized protein</fullName>
    </submittedName>
</protein>
<accession>A0AAD5YW60</accession>
<dbReference type="AlphaFoldDB" id="A0AAD5YW60"/>
<keyword evidence="2" id="KW-1185">Reference proteome</keyword>